<accession>A0A561S9M1</accession>
<name>A0A561S9M1_9ACTN</name>
<comment type="caution">
    <text evidence="1">The sequence shown here is derived from an EMBL/GenBank/DDBJ whole genome shotgun (WGS) entry which is preliminary data.</text>
</comment>
<dbReference type="Proteomes" id="UP000317940">
    <property type="component" value="Unassembled WGS sequence"/>
</dbReference>
<organism evidence="1 2">
    <name type="scientific">Kitasatospora viridis</name>
    <dbReference type="NCBI Taxonomy" id="281105"/>
    <lineage>
        <taxon>Bacteria</taxon>
        <taxon>Bacillati</taxon>
        <taxon>Actinomycetota</taxon>
        <taxon>Actinomycetes</taxon>
        <taxon>Kitasatosporales</taxon>
        <taxon>Streptomycetaceae</taxon>
        <taxon>Kitasatospora</taxon>
    </lineage>
</organism>
<keyword evidence="2" id="KW-1185">Reference proteome</keyword>
<evidence type="ECO:0000313" key="1">
    <source>
        <dbReference type="EMBL" id="TWF71568.1"/>
    </source>
</evidence>
<evidence type="ECO:0000313" key="2">
    <source>
        <dbReference type="Proteomes" id="UP000317940"/>
    </source>
</evidence>
<dbReference type="AlphaFoldDB" id="A0A561S9M1"/>
<reference evidence="1 2" key="1">
    <citation type="submission" date="2019-06" db="EMBL/GenBank/DDBJ databases">
        <title>Sequencing the genomes of 1000 actinobacteria strains.</title>
        <authorList>
            <person name="Klenk H.-P."/>
        </authorList>
    </citation>
    <scope>NUCLEOTIDE SEQUENCE [LARGE SCALE GENOMIC DNA]</scope>
    <source>
        <strain evidence="1 2">DSM 44826</strain>
    </source>
</reference>
<protein>
    <submittedName>
        <fullName evidence="1">Uncharacterized protein</fullName>
    </submittedName>
</protein>
<dbReference type="EMBL" id="VIWT01000009">
    <property type="protein sequence ID" value="TWF71568.1"/>
    <property type="molecule type" value="Genomic_DNA"/>
</dbReference>
<proteinExistence type="predicted"/>
<gene>
    <name evidence="1" type="ORF">FHX73_19198</name>
</gene>
<sequence>MAMKLVKAIIKKFKQDEDLANHAWVLHVI</sequence>